<sequence>MGRVSNWRILKRIQIEAMHKAKAAKKAERERQAAAVVSGDLNENKTPKGETPKTSVTAEDVKAAKTLLELSRRPNEKNQSKLDVSASETTTQQTA</sequence>
<feature type="region of interest" description="Disordered" evidence="1">
    <location>
        <begin position="25"/>
        <end position="95"/>
    </location>
</feature>
<feature type="compositionally biased region" description="Basic and acidic residues" evidence="1">
    <location>
        <begin position="70"/>
        <end position="80"/>
    </location>
</feature>
<evidence type="ECO:0000313" key="2">
    <source>
        <dbReference type="EMBL" id="PIC44665.1"/>
    </source>
</evidence>
<dbReference type="EMBL" id="PDUG01000002">
    <property type="protein sequence ID" value="PIC44665.1"/>
    <property type="molecule type" value="Genomic_DNA"/>
</dbReference>
<protein>
    <submittedName>
        <fullName evidence="2">Uncharacterized protein</fullName>
    </submittedName>
</protein>
<proteinExistence type="predicted"/>
<organism evidence="2 3">
    <name type="scientific">Caenorhabditis nigoni</name>
    <dbReference type="NCBI Taxonomy" id="1611254"/>
    <lineage>
        <taxon>Eukaryota</taxon>
        <taxon>Metazoa</taxon>
        <taxon>Ecdysozoa</taxon>
        <taxon>Nematoda</taxon>
        <taxon>Chromadorea</taxon>
        <taxon>Rhabditida</taxon>
        <taxon>Rhabditina</taxon>
        <taxon>Rhabditomorpha</taxon>
        <taxon>Rhabditoidea</taxon>
        <taxon>Rhabditidae</taxon>
        <taxon>Peloderinae</taxon>
        <taxon>Caenorhabditis</taxon>
    </lineage>
</organism>
<dbReference type="Proteomes" id="UP000230233">
    <property type="component" value="Chromosome II"/>
</dbReference>
<keyword evidence="3" id="KW-1185">Reference proteome</keyword>
<reference evidence="3" key="1">
    <citation type="submission" date="2017-10" db="EMBL/GenBank/DDBJ databases">
        <title>Rapid genome shrinkage in a self-fertile nematode reveals novel sperm competition proteins.</title>
        <authorList>
            <person name="Yin D."/>
            <person name="Schwarz E.M."/>
            <person name="Thomas C.G."/>
            <person name="Felde R.L."/>
            <person name="Korf I.F."/>
            <person name="Cutter A.D."/>
            <person name="Schartner C.M."/>
            <person name="Ralston E.J."/>
            <person name="Meyer B.J."/>
            <person name="Haag E.S."/>
        </authorList>
    </citation>
    <scope>NUCLEOTIDE SEQUENCE [LARGE SCALE GENOMIC DNA]</scope>
    <source>
        <strain evidence="3">JU1422</strain>
    </source>
</reference>
<feature type="compositionally biased region" description="Polar residues" evidence="1">
    <location>
        <begin position="86"/>
        <end position="95"/>
    </location>
</feature>
<name>A0A2G5UYQ3_9PELO</name>
<feature type="compositionally biased region" description="Basic and acidic residues" evidence="1">
    <location>
        <begin position="42"/>
        <end position="51"/>
    </location>
</feature>
<evidence type="ECO:0000313" key="3">
    <source>
        <dbReference type="Proteomes" id="UP000230233"/>
    </source>
</evidence>
<dbReference type="AlphaFoldDB" id="A0A2G5UYQ3"/>
<comment type="caution">
    <text evidence="2">The sequence shown here is derived from an EMBL/GenBank/DDBJ whole genome shotgun (WGS) entry which is preliminary data.</text>
</comment>
<gene>
    <name evidence="2" type="primary">Cnig_chr_II.g4959</name>
    <name evidence="2" type="ORF">B9Z55_004959</name>
</gene>
<accession>A0A2G5UYQ3</accession>
<evidence type="ECO:0000256" key="1">
    <source>
        <dbReference type="SAM" id="MobiDB-lite"/>
    </source>
</evidence>